<comment type="caution">
    <text evidence="2">The sequence shown here is derived from an EMBL/GenBank/DDBJ whole genome shotgun (WGS) entry which is preliminary data.</text>
</comment>
<keyword evidence="3" id="KW-1185">Reference proteome</keyword>
<dbReference type="Proteomes" id="UP000275267">
    <property type="component" value="Unassembled WGS sequence"/>
</dbReference>
<evidence type="ECO:0000313" key="2">
    <source>
        <dbReference type="EMBL" id="RLM85488.1"/>
    </source>
</evidence>
<evidence type="ECO:0000313" key="3">
    <source>
        <dbReference type="Proteomes" id="UP000275267"/>
    </source>
</evidence>
<name>A0A3L6QPR3_PANMI</name>
<dbReference type="InterPro" id="IPR024752">
    <property type="entry name" value="Myb/SANT-like_dom"/>
</dbReference>
<dbReference type="AlphaFoldDB" id="A0A3L6QPR3"/>
<dbReference type="Pfam" id="PF12776">
    <property type="entry name" value="Myb_DNA-bind_3"/>
    <property type="match status" value="1"/>
</dbReference>
<reference evidence="3" key="1">
    <citation type="journal article" date="2019" name="Nat. Commun.">
        <title>The genome of broomcorn millet.</title>
        <authorList>
            <person name="Zou C."/>
            <person name="Miki D."/>
            <person name="Li D."/>
            <person name="Tang Q."/>
            <person name="Xiao L."/>
            <person name="Rajput S."/>
            <person name="Deng P."/>
            <person name="Jia W."/>
            <person name="Huang R."/>
            <person name="Zhang M."/>
            <person name="Sun Y."/>
            <person name="Hu J."/>
            <person name="Fu X."/>
            <person name="Schnable P.S."/>
            <person name="Li F."/>
            <person name="Zhang H."/>
            <person name="Feng B."/>
            <person name="Zhu X."/>
            <person name="Liu R."/>
            <person name="Schnable J.C."/>
            <person name="Zhu J.-K."/>
            <person name="Zhang H."/>
        </authorList>
    </citation>
    <scope>NUCLEOTIDE SEQUENCE [LARGE SCALE GENOMIC DNA]</scope>
</reference>
<sequence length="313" mass="34469">MEQGNGHVGAMDLLEELAHENVVAQPGAQVVAQPAAVPAGAAAGQQPRAAMMWTSVMSGFVLRRTCELISTGVRTDKGFKEVLLNQVGKALHEFTGNEVTGTQVYNHLRKWRQRWIRVTKLRELSGALWDEDNFMISLEEEHFKGHIKVHPKDAELLNRPIENYKQMHIIFGNGQATGKFAMSSSEPLGSPSDFGENSLKPDSDCMKVDDVAKLFGEAPKDEDGAVGGGSGYGGGNKRRRCMLSEEDIIVMTGMTGAVKEVAAAIRETKVEDSHPELYGAVMFMPGFSEEALLAAYSHRVLWPRTYLAKHYYM</sequence>
<dbReference type="EMBL" id="PQIB02000011">
    <property type="protein sequence ID" value="RLM85488.1"/>
    <property type="molecule type" value="Genomic_DNA"/>
</dbReference>
<proteinExistence type="predicted"/>
<accession>A0A3L6QPR3</accession>
<organism evidence="2 3">
    <name type="scientific">Panicum miliaceum</name>
    <name type="common">Proso millet</name>
    <name type="synonym">Broomcorn millet</name>
    <dbReference type="NCBI Taxonomy" id="4540"/>
    <lineage>
        <taxon>Eukaryota</taxon>
        <taxon>Viridiplantae</taxon>
        <taxon>Streptophyta</taxon>
        <taxon>Embryophyta</taxon>
        <taxon>Tracheophyta</taxon>
        <taxon>Spermatophyta</taxon>
        <taxon>Magnoliopsida</taxon>
        <taxon>Liliopsida</taxon>
        <taxon>Poales</taxon>
        <taxon>Poaceae</taxon>
        <taxon>PACMAD clade</taxon>
        <taxon>Panicoideae</taxon>
        <taxon>Panicodae</taxon>
        <taxon>Paniceae</taxon>
        <taxon>Panicinae</taxon>
        <taxon>Panicum</taxon>
        <taxon>Panicum sect. Panicum</taxon>
    </lineage>
</organism>
<dbReference type="STRING" id="4540.A0A3L6QPR3"/>
<feature type="domain" description="Myb/SANT-like" evidence="1">
    <location>
        <begin position="52"/>
        <end position="142"/>
    </location>
</feature>
<dbReference type="OrthoDB" id="686209at2759"/>
<gene>
    <name evidence="2" type="ORF">C2845_PM04G02830</name>
</gene>
<evidence type="ECO:0000259" key="1">
    <source>
        <dbReference type="Pfam" id="PF12776"/>
    </source>
</evidence>
<dbReference type="PANTHER" id="PTHR47127">
    <property type="entry name" value="10A19I.15"/>
    <property type="match status" value="1"/>
</dbReference>
<protein>
    <recommendedName>
        <fullName evidence="1">Myb/SANT-like domain-containing protein</fullName>
    </recommendedName>
</protein>